<evidence type="ECO:0000256" key="12">
    <source>
        <dbReference type="PROSITE-ProRule" id="PRU00110"/>
    </source>
</evidence>
<evidence type="ECO:0000256" key="5">
    <source>
        <dbReference type="ARBA" id="ARBA00022553"/>
    </source>
</evidence>
<feature type="domain" description="HPt" evidence="18">
    <location>
        <begin position="696"/>
        <end position="792"/>
    </location>
</feature>
<dbReference type="PROSITE" id="PS50109">
    <property type="entry name" value="HIS_KIN"/>
    <property type="match status" value="1"/>
</dbReference>
<evidence type="ECO:0000256" key="4">
    <source>
        <dbReference type="ARBA" id="ARBA00022475"/>
    </source>
</evidence>
<dbReference type="SMART" id="SM00387">
    <property type="entry name" value="HATPase_c"/>
    <property type="match status" value="1"/>
</dbReference>
<dbReference type="Gene3D" id="3.40.190.10">
    <property type="entry name" value="Periplasmic binding protein-like II"/>
    <property type="match status" value="2"/>
</dbReference>
<dbReference type="CDD" id="cd01007">
    <property type="entry name" value="PBP2_BvgS_HisK_like"/>
    <property type="match status" value="1"/>
</dbReference>
<dbReference type="InterPro" id="IPR005467">
    <property type="entry name" value="His_kinase_dom"/>
</dbReference>
<dbReference type="Gene3D" id="3.40.50.2300">
    <property type="match status" value="1"/>
</dbReference>
<feature type="domain" description="Histidine kinase" evidence="16">
    <location>
        <begin position="316"/>
        <end position="538"/>
    </location>
</feature>
<feature type="modified residue" description="4-aspartylphosphate" evidence="13">
    <location>
        <position position="613"/>
    </location>
</feature>
<name>A0ABQ1FRN6_9GAMM</name>
<dbReference type="InterPro" id="IPR003661">
    <property type="entry name" value="HisK_dim/P_dom"/>
</dbReference>
<keyword evidence="4" id="KW-1003">Cell membrane</keyword>
<accession>A0ABQ1FRN6</accession>
<evidence type="ECO:0000256" key="14">
    <source>
        <dbReference type="SAM" id="Phobius"/>
    </source>
</evidence>
<feature type="signal peptide" evidence="15">
    <location>
        <begin position="1"/>
        <end position="19"/>
    </location>
</feature>
<dbReference type="Pfam" id="PF00072">
    <property type="entry name" value="Response_reg"/>
    <property type="match status" value="1"/>
</dbReference>
<proteinExistence type="predicted"/>
<evidence type="ECO:0000256" key="3">
    <source>
        <dbReference type="ARBA" id="ARBA00012438"/>
    </source>
</evidence>
<evidence type="ECO:0000256" key="6">
    <source>
        <dbReference type="ARBA" id="ARBA00022692"/>
    </source>
</evidence>
<evidence type="ECO:0000256" key="7">
    <source>
        <dbReference type="ARBA" id="ARBA00022741"/>
    </source>
</evidence>
<evidence type="ECO:0000256" key="9">
    <source>
        <dbReference type="ARBA" id="ARBA00022989"/>
    </source>
</evidence>
<dbReference type="PROSITE" id="PS50110">
    <property type="entry name" value="RESPONSE_REGULATORY"/>
    <property type="match status" value="1"/>
</dbReference>
<evidence type="ECO:0000259" key="18">
    <source>
        <dbReference type="PROSITE" id="PS50894"/>
    </source>
</evidence>
<dbReference type="InterPro" id="IPR036641">
    <property type="entry name" value="HPT_dom_sf"/>
</dbReference>
<dbReference type="Pfam" id="PF01627">
    <property type="entry name" value="Hpt"/>
    <property type="match status" value="1"/>
</dbReference>
<evidence type="ECO:0000259" key="16">
    <source>
        <dbReference type="PROSITE" id="PS50109"/>
    </source>
</evidence>
<feature type="domain" description="Response regulatory" evidence="17">
    <location>
        <begin position="564"/>
        <end position="683"/>
    </location>
</feature>
<feature type="chain" id="PRO_5045236217" description="histidine kinase" evidence="15">
    <location>
        <begin position="20"/>
        <end position="793"/>
    </location>
</feature>
<dbReference type="SUPFAM" id="SSF52172">
    <property type="entry name" value="CheY-like"/>
    <property type="match status" value="1"/>
</dbReference>
<dbReference type="CDD" id="cd17546">
    <property type="entry name" value="REC_hyHK_CKI1_RcsC-like"/>
    <property type="match status" value="1"/>
</dbReference>
<dbReference type="InterPro" id="IPR003594">
    <property type="entry name" value="HATPase_dom"/>
</dbReference>
<dbReference type="CDD" id="cd00088">
    <property type="entry name" value="HPT"/>
    <property type="match status" value="1"/>
</dbReference>
<evidence type="ECO:0000313" key="19">
    <source>
        <dbReference type="EMBL" id="GGA28268.1"/>
    </source>
</evidence>
<dbReference type="CDD" id="cd00082">
    <property type="entry name" value="HisKA"/>
    <property type="match status" value="1"/>
</dbReference>
<feature type="transmembrane region" description="Helical" evidence="14">
    <location>
        <begin position="274"/>
        <end position="294"/>
    </location>
</feature>
<evidence type="ECO:0000256" key="1">
    <source>
        <dbReference type="ARBA" id="ARBA00000085"/>
    </source>
</evidence>
<evidence type="ECO:0000256" key="10">
    <source>
        <dbReference type="ARBA" id="ARBA00023012"/>
    </source>
</evidence>
<keyword evidence="8" id="KW-0067">ATP-binding</keyword>
<dbReference type="InterPro" id="IPR008207">
    <property type="entry name" value="Sig_transdc_His_kin_Hpt_dom"/>
</dbReference>
<evidence type="ECO:0000256" key="8">
    <source>
        <dbReference type="ARBA" id="ARBA00022840"/>
    </source>
</evidence>
<keyword evidence="6 14" id="KW-0812">Transmembrane</keyword>
<reference evidence="20" key="1">
    <citation type="journal article" date="2019" name="Int. J. Syst. Evol. Microbiol.">
        <title>The Global Catalogue of Microorganisms (GCM) 10K type strain sequencing project: providing services to taxonomists for standard genome sequencing and annotation.</title>
        <authorList>
            <consortium name="The Broad Institute Genomics Platform"/>
            <consortium name="The Broad Institute Genome Sequencing Center for Infectious Disease"/>
            <person name="Wu L."/>
            <person name="Ma J."/>
        </authorList>
    </citation>
    <scope>NUCLEOTIDE SEQUENCE [LARGE SCALE GENOMIC DNA]</scope>
    <source>
        <strain evidence="20">CGMCC 1.15439</strain>
    </source>
</reference>
<evidence type="ECO:0000256" key="11">
    <source>
        <dbReference type="ARBA" id="ARBA00023136"/>
    </source>
</evidence>
<dbReference type="SUPFAM" id="SSF47226">
    <property type="entry name" value="Histidine-containing phosphotransfer domain, HPT domain"/>
    <property type="match status" value="1"/>
</dbReference>
<dbReference type="PRINTS" id="PR00344">
    <property type="entry name" value="BCTRLSENSOR"/>
</dbReference>
<dbReference type="EC" id="2.7.13.3" evidence="3"/>
<dbReference type="Gene3D" id="1.10.287.130">
    <property type="match status" value="1"/>
</dbReference>
<keyword evidence="7" id="KW-0547">Nucleotide-binding</keyword>
<evidence type="ECO:0000259" key="17">
    <source>
        <dbReference type="PROSITE" id="PS50110"/>
    </source>
</evidence>
<dbReference type="InterPro" id="IPR036097">
    <property type="entry name" value="HisK_dim/P_sf"/>
</dbReference>
<dbReference type="PROSITE" id="PS51257">
    <property type="entry name" value="PROKAR_LIPOPROTEIN"/>
    <property type="match status" value="1"/>
</dbReference>
<dbReference type="Gene3D" id="1.20.120.160">
    <property type="entry name" value="HPT domain"/>
    <property type="match status" value="1"/>
</dbReference>
<evidence type="ECO:0000256" key="2">
    <source>
        <dbReference type="ARBA" id="ARBA00004651"/>
    </source>
</evidence>
<dbReference type="Pfam" id="PF02518">
    <property type="entry name" value="HATPase_c"/>
    <property type="match status" value="1"/>
</dbReference>
<sequence>MVGRWIGLLAFMFSCTLAAASAPIFSPEEQRWIKEHPVVYFAGDDGRAPLSYMEGGVYRGLVAQYIVAIARKSGLRFERYPAHTWAENETAFLAGKIDVLPIADQKWMPQELSEKLSYTEPYFTSPLLVVTRADEPVILDASELNGKVVSVFDSIGTRKLMLVRFPKVTPLFTPTVVDALDAVDDQRAYAVIGAEVILGPLLRRKYHGLLSISGSIHDAPLSLQMAVRQDEPLLFSIVKKSLESLSAQETDIMQEQSMEQADYGAPTIRSLLRYYALEIASFAFGVALLAFFAYRAWAARKASMQSERVKSRFLAVMSHEIRTPINAILGSIDMLLRTPLSEHQQRFAHTASTAAEALLQLLDDVLDISKLDARRLQLELIPTDVAALVEKAVRVAEVKARDKGIPINVTLDHLQGKQLMLDPTRFRQILMNLLGNAVKFTEQGQIGVDVALSEGAGTQKGILSCSVTDSGIGIPESQQQHLFSAYSQADSATTRKYGGTGLGLTICKELVELMDGTIVLKSVEGVGTKVSFSMPVSLATQVEAAKEPIALNAASETAAAPHARILVVEDHPQNRFVLVEQLKTLGVEPVGVHDGFEALTEIERQSPALILMDCHMPGMDGYETTRRIRQREAERSAPHVPIIAISAASDAQHLKRCMDSGMDGVLKKPLRIEELQSMLQVWLEQPSHMADEPADTNVEPTDIRALYQTSMAEDIQAIEQAMKDQNAEEVAHFAHRIKGAALMLAAQESADAADRLEQGARSAAPPEPAQMEAMLQTLKKAIASYFGPVDSAR</sequence>
<dbReference type="PROSITE" id="PS50894">
    <property type="entry name" value="HPT"/>
    <property type="match status" value="1"/>
</dbReference>
<dbReference type="SMART" id="SM00388">
    <property type="entry name" value="HisKA"/>
    <property type="match status" value="1"/>
</dbReference>
<dbReference type="Pfam" id="PF00497">
    <property type="entry name" value="SBP_bac_3"/>
    <property type="match status" value="1"/>
</dbReference>
<dbReference type="InterPro" id="IPR011006">
    <property type="entry name" value="CheY-like_superfamily"/>
</dbReference>
<dbReference type="InterPro" id="IPR036890">
    <property type="entry name" value="HATPase_C_sf"/>
</dbReference>
<keyword evidence="20" id="KW-1185">Reference proteome</keyword>
<comment type="caution">
    <text evidence="19">The sequence shown here is derived from an EMBL/GenBank/DDBJ whole genome shotgun (WGS) entry which is preliminary data.</text>
</comment>
<keyword evidence="15" id="KW-0732">Signal</keyword>
<dbReference type="PANTHER" id="PTHR45339">
    <property type="entry name" value="HYBRID SIGNAL TRANSDUCTION HISTIDINE KINASE J"/>
    <property type="match status" value="1"/>
</dbReference>
<dbReference type="SMART" id="SM00062">
    <property type="entry name" value="PBPb"/>
    <property type="match status" value="1"/>
</dbReference>
<evidence type="ECO:0000256" key="15">
    <source>
        <dbReference type="SAM" id="SignalP"/>
    </source>
</evidence>
<dbReference type="EMBL" id="BMJA01000001">
    <property type="protein sequence ID" value="GGA28268.1"/>
    <property type="molecule type" value="Genomic_DNA"/>
</dbReference>
<dbReference type="SUPFAM" id="SSF47384">
    <property type="entry name" value="Homodimeric domain of signal transducing histidine kinase"/>
    <property type="match status" value="1"/>
</dbReference>
<comment type="subcellular location">
    <subcellularLocation>
        <location evidence="2">Cell membrane</location>
        <topology evidence="2">Multi-pass membrane protein</topology>
    </subcellularLocation>
</comment>
<keyword evidence="9 14" id="KW-1133">Transmembrane helix</keyword>
<dbReference type="Pfam" id="PF00512">
    <property type="entry name" value="HisKA"/>
    <property type="match status" value="1"/>
</dbReference>
<protein>
    <recommendedName>
        <fullName evidence="3">histidine kinase</fullName>
        <ecNumber evidence="3">2.7.13.3</ecNumber>
    </recommendedName>
</protein>
<dbReference type="PANTHER" id="PTHR45339:SF1">
    <property type="entry name" value="HYBRID SIGNAL TRANSDUCTION HISTIDINE KINASE J"/>
    <property type="match status" value="1"/>
</dbReference>
<gene>
    <name evidence="19" type="ORF">GCM10010981_16300</name>
</gene>
<keyword evidence="11 14" id="KW-0472">Membrane</keyword>
<evidence type="ECO:0000313" key="20">
    <source>
        <dbReference type="Proteomes" id="UP000620046"/>
    </source>
</evidence>
<dbReference type="SUPFAM" id="SSF55874">
    <property type="entry name" value="ATPase domain of HSP90 chaperone/DNA topoisomerase II/histidine kinase"/>
    <property type="match status" value="1"/>
</dbReference>
<dbReference type="SUPFAM" id="SSF53850">
    <property type="entry name" value="Periplasmic binding protein-like II"/>
    <property type="match status" value="1"/>
</dbReference>
<keyword evidence="10" id="KW-0902">Two-component regulatory system</keyword>
<dbReference type="InterPro" id="IPR001638">
    <property type="entry name" value="Solute-binding_3/MltF_N"/>
</dbReference>
<dbReference type="Gene3D" id="3.30.565.10">
    <property type="entry name" value="Histidine kinase-like ATPase, C-terminal domain"/>
    <property type="match status" value="1"/>
</dbReference>
<organism evidence="19 20">
    <name type="scientific">Dyella nitratireducens</name>
    <dbReference type="NCBI Taxonomy" id="1849580"/>
    <lineage>
        <taxon>Bacteria</taxon>
        <taxon>Pseudomonadati</taxon>
        <taxon>Pseudomonadota</taxon>
        <taxon>Gammaproteobacteria</taxon>
        <taxon>Lysobacterales</taxon>
        <taxon>Rhodanobacteraceae</taxon>
        <taxon>Dyella</taxon>
    </lineage>
</organism>
<dbReference type="InterPro" id="IPR001789">
    <property type="entry name" value="Sig_transdc_resp-reg_receiver"/>
</dbReference>
<dbReference type="CDD" id="cd16922">
    <property type="entry name" value="HATPase_EvgS-ArcB-TorS-like"/>
    <property type="match status" value="1"/>
</dbReference>
<keyword evidence="5 13" id="KW-0597">Phosphoprotein</keyword>
<feature type="modified residue" description="Phosphohistidine" evidence="12">
    <location>
        <position position="735"/>
    </location>
</feature>
<dbReference type="InterPro" id="IPR004358">
    <property type="entry name" value="Sig_transdc_His_kin-like_C"/>
</dbReference>
<comment type="catalytic activity">
    <reaction evidence="1">
        <text>ATP + protein L-histidine = ADP + protein N-phospho-L-histidine.</text>
        <dbReference type="EC" id="2.7.13.3"/>
    </reaction>
</comment>
<dbReference type="Proteomes" id="UP000620046">
    <property type="component" value="Unassembled WGS sequence"/>
</dbReference>
<evidence type="ECO:0000256" key="13">
    <source>
        <dbReference type="PROSITE-ProRule" id="PRU00169"/>
    </source>
</evidence>
<dbReference type="SMART" id="SM00448">
    <property type="entry name" value="REC"/>
    <property type="match status" value="1"/>
</dbReference>